<evidence type="ECO:0000313" key="2">
    <source>
        <dbReference type="Proteomes" id="UP000434639"/>
    </source>
</evidence>
<comment type="caution">
    <text evidence="1">The sequence shown here is derived from an EMBL/GenBank/DDBJ whole genome shotgun (WGS) entry which is preliminary data.</text>
</comment>
<dbReference type="Proteomes" id="UP000434639">
    <property type="component" value="Unassembled WGS sequence"/>
</dbReference>
<dbReference type="OrthoDB" id="9812621at2"/>
<reference evidence="1 2" key="1">
    <citation type="journal article" date="2017" name="Int. J. Syst. Evol. Microbiol.">
        <title>Bacillus mangrovi sp. nov., isolated from a sediment sample from a mangrove forest.</title>
        <authorList>
            <person name="Gupta V."/>
            <person name="Singh P.K."/>
            <person name="Korpole S."/>
            <person name="Tanuku N.R.S."/>
            <person name="Pinnaka A.K."/>
        </authorList>
    </citation>
    <scope>NUCLEOTIDE SEQUENCE [LARGE SCALE GENOMIC DNA]</scope>
    <source>
        <strain evidence="1 2">KCTC 33872</strain>
    </source>
</reference>
<sequence>MKYVLIKPLFVLLTFVLLTGCTGGGGSFSGPAEEQRVFLQNTKHVLPAFESVAMPELSLLDLNGQKLSGTIDHMYEEVCWMDCGEGTYNVHEMSSQKADPEVSAILLNWGNMKPAPSKVSLYDLRKEDEMLPAKIINSKVFPSNQTEFSIPSSEKKMYALEFKWGSSGKSVLSFALK</sequence>
<dbReference type="RefSeq" id="WP_155113991.1">
    <property type="nucleotide sequence ID" value="NZ_WMIB01000030.1"/>
</dbReference>
<dbReference type="PROSITE" id="PS51257">
    <property type="entry name" value="PROKAR_LIPOPROTEIN"/>
    <property type="match status" value="1"/>
</dbReference>
<evidence type="ECO:0000313" key="1">
    <source>
        <dbReference type="EMBL" id="MTH55495.1"/>
    </source>
</evidence>
<organism evidence="1 2">
    <name type="scientific">Metabacillus mangrovi</name>
    <dbReference type="NCBI Taxonomy" id="1491830"/>
    <lineage>
        <taxon>Bacteria</taxon>
        <taxon>Bacillati</taxon>
        <taxon>Bacillota</taxon>
        <taxon>Bacilli</taxon>
        <taxon>Bacillales</taxon>
        <taxon>Bacillaceae</taxon>
        <taxon>Metabacillus</taxon>
    </lineage>
</organism>
<keyword evidence="2" id="KW-1185">Reference proteome</keyword>
<dbReference type="EMBL" id="WMIB01000030">
    <property type="protein sequence ID" value="MTH55495.1"/>
    <property type="molecule type" value="Genomic_DNA"/>
</dbReference>
<protein>
    <recommendedName>
        <fullName evidence="3">Lipoprotein</fullName>
    </recommendedName>
</protein>
<proteinExistence type="predicted"/>
<accession>A0A7X2S928</accession>
<evidence type="ECO:0008006" key="3">
    <source>
        <dbReference type="Google" id="ProtNLM"/>
    </source>
</evidence>
<name>A0A7X2S928_9BACI</name>
<dbReference type="AlphaFoldDB" id="A0A7X2S928"/>
<gene>
    <name evidence="1" type="ORF">GKZ89_19055</name>
</gene>